<sequence>MPVSVAATPSADDARVKAILESQSLKFHIRTGSNKWRCTVTDRATAERLRAAKEAASSSAVSTTSSNSSTSSPPAAPTEGSF</sequence>
<dbReference type="Proteomes" id="UP001283341">
    <property type="component" value="Unassembled WGS sequence"/>
</dbReference>
<evidence type="ECO:0000313" key="3">
    <source>
        <dbReference type="Proteomes" id="UP001283341"/>
    </source>
</evidence>
<dbReference type="EMBL" id="JAUEDM010000004">
    <property type="protein sequence ID" value="KAK3318603.1"/>
    <property type="molecule type" value="Genomic_DNA"/>
</dbReference>
<gene>
    <name evidence="2" type="ORF">B0H66DRAFT_244823</name>
</gene>
<reference evidence="2" key="1">
    <citation type="journal article" date="2023" name="Mol. Phylogenet. Evol.">
        <title>Genome-scale phylogeny and comparative genomics of the fungal order Sordariales.</title>
        <authorList>
            <person name="Hensen N."/>
            <person name="Bonometti L."/>
            <person name="Westerberg I."/>
            <person name="Brannstrom I.O."/>
            <person name="Guillou S."/>
            <person name="Cros-Aarteil S."/>
            <person name="Calhoun S."/>
            <person name="Haridas S."/>
            <person name="Kuo A."/>
            <person name="Mondo S."/>
            <person name="Pangilinan J."/>
            <person name="Riley R."/>
            <person name="LaButti K."/>
            <person name="Andreopoulos B."/>
            <person name="Lipzen A."/>
            <person name="Chen C."/>
            <person name="Yan M."/>
            <person name="Daum C."/>
            <person name="Ng V."/>
            <person name="Clum A."/>
            <person name="Steindorff A."/>
            <person name="Ohm R.A."/>
            <person name="Martin F."/>
            <person name="Silar P."/>
            <person name="Natvig D.O."/>
            <person name="Lalanne C."/>
            <person name="Gautier V."/>
            <person name="Ament-Velasquez S.L."/>
            <person name="Kruys A."/>
            <person name="Hutchinson M.I."/>
            <person name="Powell A.J."/>
            <person name="Barry K."/>
            <person name="Miller A.N."/>
            <person name="Grigoriev I.V."/>
            <person name="Debuchy R."/>
            <person name="Gladieux P."/>
            <person name="Hiltunen Thoren M."/>
            <person name="Johannesson H."/>
        </authorList>
    </citation>
    <scope>NUCLEOTIDE SEQUENCE</scope>
    <source>
        <strain evidence="2">CBS 118394</strain>
    </source>
</reference>
<proteinExistence type="predicted"/>
<evidence type="ECO:0000256" key="1">
    <source>
        <dbReference type="SAM" id="MobiDB-lite"/>
    </source>
</evidence>
<keyword evidence="3" id="KW-1185">Reference proteome</keyword>
<feature type="region of interest" description="Disordered" evidence="1">
    <location>
        <begin position="49"/>
        <end position="82"/>
    </location>
</feature>
<comment type="caution">
    <text evidence="2">The sequence shown here is derived from an EMBL/GenBank/DDBJ whole genome shotgun (WGS) entry which is preliminary data.</text>
</comment>
<name>A0AAE0M4N8_9PEZI</name>
<reference evidence="2" key="2">
    <citation type="submission" date="2023-06" db="EMBL/GenBank/DDBJ databases">
        <authorList>
            <consortium name="Lawrence Berkeley National Laboratory"/>
            <person name="Haridas S."/>
            <person name="Hensen N."/>
            <person name="Bonometti L."/>
            <person name="Westerberg I."/>
            <person name="Brannstrom I.O."/>
            <person name="Guillou S."/>
            <person name="Cros-Aarteil S."/>
            <person name="Calhoun S."/>
            <person name="Kuo A."/>
            <person name="Mondo S."/>
            <person name="Pangilinan J."/>
            <person name="Riley R."/>
            <person name="Labutti K."/>
            <person name="Andreopoulos B."/>
            <person name="Lipzen A."/>
            <person name="Chen C."/>
            <person name="Yanf M."/>
            <person name="Daum C."/>
            <person name="Ng V."/>
            <person name="Clum A."/>
            <person name="Steindorff A."/>
            <person name="Ohm R."/>
            <person name="Martin F."/>
            <person name="Silar P."/>
            <person name="Natvig D."/>
            <person name="Lalanne C."/>
            <person name="Gautier V."/>
            <person name="Ament-Velasquez S.L."/>
            <person name="Kruys A."/>
            <person name="Hutchinson M.I."/>
            <person name="Powell A.J."/>
            <person name="Barry K."/>
            <person name="Miller A.N."/>
            <person name="Grigoriev I.V."/>
            <person name="Debuchy R."/>
            <person name="Gladieux P."/>
            <person name="Thoren M.H."/>
            <person name="Johannesson H."/>
        </authorList>
    </citation>
    <scope>NUCLEOTIDE SEQUENCE</scope>
    <source>
        <strain evidence="2">CBS 118394</strain>
    </source>
</reference>
<feature type="compositionally biased region" description="Low complexity" evidence="1">
    <location>
        <begin position="54"/>
        <end position="82"/>
    </location>
</feature>
<evidence type="ECO:0000313" key="2">
    <source>
        <dbReference type="EMBL" id="KAK3318603.1"/>
    </source>
</evidence>
<protein>
    <submittedName>
        <fullName evidence="2">Uncharacterized protein</fullName>
    </submittedName>
</protein>
<organism evidence="2 3">
    <name type="scientific">Apodospora peruviana</name>
    <dbReference type="NCBI Taxonomy" id="516989"/>
    <lineage>
        <taxon>Eukaryota</taxon>
        <taxon>Fungi</taxon>
        <taxon>Dikarya</taxon>
        <taxon>Ascomycota</taxon>
        <taxon>Pezizomycotina</taxon>
        <taxon>Sordariomycetes</taxon>
        <taxon>Sordariomycetidae</taxon>
        <taxon>Sordariales</taxon>
        <taxon>Lasiosphaeriaceae</taxon>
        <taxon>Apodospora</taxon>
    </lineage>
</organism>
<dbReference type="AlphaFoldDB" id="A0AAE0M4N8"/>
<accession>A0AAE0M4N8</accession>